<sequence length="162" mass="18932">MTSKKLAVVLLREIKKKGQSEKTLMKKVIILRNKLGKIPVEWNEKGQPIGQYRSLFRSHIGVIVRQEVSQANWKYANDETRSIAWSEVLSTWDIDDTCMAYDLMSVGDSLKTFRVRLNRWRKKTNAMHPPQEHADSISQEEWPWEEFVAYCTTPEFEVSSVQ</sequence>
<dbReference type="Proteomes" id="UP001372338">
    <property type="component" value="Unassembled WGS sequence"/>
</dbReference>
<reference evidence="1 2" key="1">
    <citation type="submission" date="2024-01" db="EMBL/GenBank/DDBJ databases">
        <title>The genomes of 5 underutilized Papilionoideae crops provide insights into root nodulation and disease resistanc.</title>
        <authorList>
            <person name="Yuan L."/>
        </authorList>
    </citation>
    <scope>NUCLEOTIDE SEQUENCE [LARGE SCALE GENOMIC DNA]</scope>
    <source>
        <strain evidence="1">ZHUSHIDOU_FW_LH</strain>
        <tissue evidence="1">Leaf</tissue>
    </source>
</reference>
<accession>A0AAN9HSH3</accession>
<evidence type="ECO:0000313" key="1">
    <source>
        <dbReference type="EMBL" id="KAK7250475.1"/>
    </source>
</evidence>
<dbReference type="AlphaFoldDB" id="A0AAN9HSH3"/>
<proteinExistence type="predicted"/>
<gene>
    <name evidence="1" type="ORF">RIF29_32943</name>
</gene>
<comment type="caution">
    <text evidence="1">The sequence shown here is derived from an EMBL/GenBank/DDBJ whole genome shotgun (WGS) entry which is preliminary data.</text>
</comment>
<evidence type="ECO:0000313" key="2">
    <source>
        <dbReference type="Proteomes" id="UP001372338"/>
    </source>
</evidence>
<protein>
    <submittedName>
        <fullName evidence="1">Uncharacterized protein</fullName>
    </submittedName>
</protein>
<dbReference type="PANTHER" id="PTHR33018">
    <property type="entry name" value="OS10G0338966 PROTEIN-RELATED"/>
    <property type="match status" value="1"/>
</dbReference>
<dbReference type="PANTHER" id="PTHR33018:SF34">
    <property type="entry name" value="OS02G0472350 PROTEIN"/>
    <property type="match status" value="1"/>
</dbReference>
<organism evidence="1 2">
    <name type="scientific">Crotalaria pallida</name>
    <name type="common">Smooth rattlebox</name>
    <name type="synonym">Crotalaria striata</name>
    <dbReference type="NCBI Taxonomy" id="3830"/>
    <lineage>
        <taxon>Eukaryota</taxon>
        <taxon>Viridiplantae</taxon>
        <taxon>Streptophyta</taxon>
        <taxon>Embryophyta</taxon>
        <taxon>Tracheophyta</taxon>
        <taxon>Spermatophyta</taxon>
        <taxon>Magnoliopsida</taxon>
        <taxon>eudicotyledons</taxon>
        <taxon>Gunneridae</taxon>
        <taxon>Pentapetalae</taxon>
        <taxon>rosids</taxon>
        <taxon>fabids</taxon>
        <taxon>Fabales</taxon>
        <taxon>Fabaceae</taxon>
        <taxon>Papilionoideae</taxon>
        <taxon>50 kb inversion clade</taxon>
        <taxon>genistoids sensu lato</taxon>
        <taxon>core genistoids</taxon>
        <taxon>Crotalarieae</taxon>
        <taxon>Crotalaria</taxon>
    </lineage>
</organism>
<keyword evidence="2" id="KW-1185">Reference proteome</keyword>
<dbReference type="EMBL" id="JAYWIO010000007">
    <property type="protein sequence ID" value="KAK7250475.1"/>
    <property type="molecule type" value="Genomic_DNA"/>
</dbReference>
<name>A0AAN9HSH3_CROPI</name>